<evidence type="ECO:0000313" key="2">
    <source>
        <dbReference type="Proteomes" id="UP000060787"/>
    </source>
</evidence>
<sequence>MLRHCPCALAARAPRCRHSRSRCPDGVRLRFALCRPAQAPAFSI</sequence>
<reference evidence="1 2" key="1">
    <citation type="journal article" date="2015" name="BMC Genomics">
        <title>Comparative genomics and metabolic profiling of the genus Lysobacter.</title>
        <authorList>
            <person name="de Bruijn I."/>
            <person name="Cheng X."/>
            <person name="de Jager V."/>
            <person name="Exposito R.G."/>
            <person name="Watrous J."/>
            <person name="Patel N."/>
            <person name="Postma J."/>
            <person name="Dorrestein P.C."/>
            <person name="Kobayashi D."/>
            <person name="Raaijmakers J.M."/>
        </authorList>
    </citation>
    <scope>NUCLEOTIDE SEQUENCE [LARGE SCALE GENOMIC DNA]</scope>
    <source>
        <strain evidence="1 2">76</strain>
    </source>
</reference>
<evidence type="ECO:0000313" key="1">
    <source>
        <dbReference type="EMBL" id="ALN81375.1"/>
    </source>
</evidence>
<protein>
    <submittedName>
        <fullName evidence="1">Uncharacterized protein</fullName>
    </submittedName>
</protein>
<dbReference type="Proteomes" id="UP000060787">
    <property type="component" value="Chromosome"/>
</dbReference>
<dbReference type="AlphaFoldDB" id="A0A0S2FCV0"/>
<organism evidence="1 2">
    <name type="scientific">Lysobacter antibioticus</name>
    <dbReference type="NCBI Taxonomy" id="84531"/>
    <lineage>
        <taxon>Bacteria</taxon>
        <taxon>Pseudomonadati</taxon>
        <taxon>Pseudomonadota</taxon>
        <taxon>Gammaproteobacteria</taxon>
        <taxon>Lysobacterales</taxon>
        <taxon>Lysobacteraceae</taxon>
        <taxon>Lysobacter</taxon>
    </lineage>
</organism>
<proteinExistence type="predicted"/>
<name>A0A0S2FCV0_LYSAN</name>
<dbReference type="EMBL" id="CP011129">
    <property type="protein sequence ID" value="ALN81375.1"/>
    <property type="molecule type" value="Genomic_DNA"/>
</dbReference>
<accession>A0A0S2FCV0</accession>
<gene>
    <name evidence="1" type="ORF">LA76x_3248</name>
</gene>
<keyword evidence="2" id="KW-1185">Reference proteome</keyword>
<dbReference type="KEGG" id="lab:LA76x_3248"/>
<dbReference type="STRING" id="84531.LA76x_3248"/>